<reference evidence="3" key="1">
    <citation type="submission" date="2013-01" db="EMBL/GenBank/DDBJ databases">
        <title>Draft Genome Sequence of a Mulberry Tree, Morus notabilis C.K. Schneid.</title>
        <authorList>
            <person name="He N."/>
            <person name="Zhao S."/>
        </authorList>
    </citation>
    <scope>NUCLEOTIDE SEQUENCE</scope>
</reference>
<evidence type="ECO:0000313" key="2">
    <source>
        <dbReference type="EMBL" id="EXB46344.1"/>
    </source>
</evidence>
<gene>
    <name evidence="2" type="ORF">L484_009493</name>
</gene>
<sequence length="145" mass="15981">MSLETMEVASERMDEVSTPSRLTFVERFRQGIPCPSEPPPPLHPPLSSPSPQTLTPAISFQAPIPEIPHLQIPQMLSMLQHPAAAAVVPLLGGGLLSVASTKLVPRKLRYLAAEFHTLPELIERVKRLLRYVGLHLPLIDFLTKA</sequence>
<dbReference type="EMBL" id="KE343925">
    <property type="protein sequence ID" value="EXB46344.1"/>
    <property type="molecule type" value="Genomic_DNA"/>
</dbReference>
<evidence type="ECO:0000256" key="1">
    <source>
        <dbReference type="SAM" id="MobiDB-lite"/>
    </source>
</evidence>
<dbReference type="AlphaFoldDB" id="W9QX58"/>
<proteinExistence type="predicted"/>
<protein>
    <submittedName>
        <fullName evidence="2">Uncharacterized protein</fullName>
    </submittedName>
</protein>
<feature type="region of interest" description="Disordered" evidence="1">
    <location>
        <begin position="33"/>
        <end position="55"/>
    </location>
</feature>
<dbReference type="Proteomes" id="UP000030645">
    <property type="component" value="Unassembled WGS sequence"/>
</dbReference>
<accession>W9QX58</accession>
<keyword evidence="3" id="KW-1185">Reference proteome</keyword>
<evidence type="ECO:0000313" key="3">
    <source>
        <dbReference type="Proteomes" id="UP000030645"/>
    </source>
</evidence>
<name>W9QX58_9ROSA</name>
<feature type="compositionally biased region" description="Pro residues" evidence="1">
    <location>
        <begin position="35"/>
        <end position="48"/>
    </location>
</feature>
<organism evidence="2 3">
    <name type="scientific">Morus notabilis</name>
    <dbReference type="NCBI Taxonomy" id="981085"/>
    <lineage>
        <taxon>Eukaryota</taxon>
        <taxon>Viridiplantae</taxon>
        <taxon>Streptophyta</taxon>
        <taxon>Embryophyta</taxon>
        <taxon>Tracheophyta</taxon>
        <taxon>Spermatophyta</taxon>
        <taxon>Magnoliopsida</taxon>
        <taxon>eudicotyledons</taxon>
        <taxon>Gunneridae</taxon>
        <taxon>Pentapetalae</taxon>
        <taxon>rosids</taxon>
        <taxon>fabids</taxon>
        <taxon>Rosales</taxon>
        <taxon>Moraceae</taxon>
        <taxon>Moreae</taxon>
        <taxon>Morus</taxon>
    </lineage>
</organism>